<dbReference type="Proteomes" id="UP000463138">
    <property type="component" value="Unassembled WGS sequence"/>
</dbReference>
<feature type="signal peptide" evidence="4">
    <location>
        <begin position="1"/>
        <end position="22"/>
    </location>
</feature>
<dbReference type="AlphaFoldDB" id="A0A7V7KW33"/>
<dbReference type="SUPFAM" id="SSF53850">
    <property type="entry name" value="Periplasmic binding protein-like II"/>
    <property type="match status" value="1"/>
</dbReference>
<dbReference type="NCBIfam" id="TIGR03427">
    <property type="entry name" value="ABC_peri_uca"/>
    <property type="match status" value="1"/>
</dbReference>
<dbReference type="InterPro" id="IPR017793">
    <property type="entry name" value="ABC_transptr_urea-assoc_sub-bd"/>
</dbReference>
<dbReference type="PANTHER" id="PTHR30024">
    <property type="entry name" value="ALIPHATIC SULFONATES-BINDING PROTEIN-RELATED"/>
    <property type="match status" value="1"/>
</dbReference>
<comment type="caution">
    <text evidence="5">The sequence shown here is derived from an EMBL/GenBank/DDBJ whole genome shotgun (WGS) entry which is preliminary data.</text>
</comment>
<dbReference type="Gene3D" id="3.40.190.10">
    <property type="entry name" value="Periplasmic binding protein-like II"/>
    <property type="match status" value="2"/>
</dbReference>
<keyword evidence="3 4" id="KW-0732">Signal</keyword>
<dbReference type="EMBL" id="QOVF01000005">
    <property type="protein sequence ID" value="KAA0693253.1"/>
    <property type="molecule type" value="Genomic_DNA"/>
</dbReference>
<accession>A0A7V7KW33</accession>
<dbReference type="Pfam" id="PF13379">
    <property type="entry name" value="NMT1_2"/>
    <property type="match status" value="1"/>
</dbReference>
<reference evidence="5 6" key="1">
    <citation type="submission" date="2018-07" db="EMBL/GenBank/DDBJ databases">
        <title>Pseudomonas laoshanensis sp. nov., isolated from soil.</title>
        <authorList>
            <person name="Sun J."/>
            <person name="Yu L."/>
            <person name="Wang M."/>
            <person name="Zhang C."/>
        </authorList>
    </citation>
    <scope>NUCLEOTIDE SEQUENCE [LARGE SCALE GENOMIC DNA]</scope>
    <source>
        <strain evidence="5 6">Y22</strain>
    </source>
</reference>
<dbReference type="RefSeq" id="WP_149333557.1">
    <property type="nucleotide sequence ID" value="NZ_QOVF01000005.1"/>
</dbReference>
<evidence type="ECO:0000256" key="1">
    <source>
        <dbReference type="ARBA" id="ARBA00004418"/>
    </source>
</evidence>
<keyword evidence="6" id="KW-1185">Reference proteome</keyword>
<evidence type="ECO:0000256" key="3">
    <source>
        <dbReference type="ARBA" id="ARBA00022729"/>
    </source>
</evidence>
<feature type="chain" id="PRO_5030852931" evidence="4">
    <location>
        <begin position="23"/>
        <end position="350"/>
    </location>
</feature>
<gene>
    <name evidence="5" type="ORF">DT594_15375</name>
</gene>
<dbReference type="PANTHER" id="PTHR30024:SF47">
    <property type="entry name" value="TAURINE-BINDING PERIPLASMIC PROTEIN"/>
    <property type="match status" value="1"/>
</dbReference>
<comment type="similarity">
    <text evidence="2">Belongs to the bacterial solute-binding protein SsuA/TauA family.</text>
</comment>
<comment type="subcellular location">
    <subcellularLocation>
        <location evidence="1">Periplasm</location>
    </subcellularLocation>
</comment>
<organism evidence="5 6">
    <name type="scientific">Halopseudomonas laoshanensis</name>
    <dbReference type="NCBI Taxonomy" id="2268758"/>
    <lineage>
        <taxon>Bacteria</taxon>
        <taxon>Pseudomonadati</taxon>
        <taxon>Pseudomonadota</taxon>
        <taxon>Gammaproteobacteria</taxon>
        <taxon>Pseudomonadales</taxon>
        <taxon>Pseudomonadaceae</taxon>
        <taxon>Halopseudomonas</taxon>
    </lineage>
</organism>
<evidence type="ECO:0000256" key="2">
    <source>
        <dbReference type="ARBA" id="ARBA00010742"/>
    </source>
</evidence>
<evidence type="ECO:0000313" key="6">
    <source>
        <dbReference type="Proteomes" id="UP000463138"/>
    </source>
</evidence>
<name>A0A7V7KW33_9GAMM</name>
<protein>
    <submittedName>
        <fullName evidence="5">Nitrate ABC transporter substrate-binding protein</fullName>
    </submittedName>
</protein>
<proteinExistence type="inferred from homology"/>
<evidence type="ECO:0000313" key="5">
    <source>
        <dbReference type="EMBL" id="KAA0693253.1"/>
    </source>
</evidence>
<evidence type="ECO:0000256" key="4">
    <source>
        <dbReference type="SAM" id="SignalP"/>
    </source>
</evidence>
<dbReference type="GO" id="GO:0042597">
    <property type="term" value="C:periplasmic space"/>
    <property type="evidence" value="ECO:0007669"/>
    <property type="project" value="UniProtKB-SubCell"/>
</dbReference>
<dbReference type="OrthoDB" id="7374754at2"/>
<sequence length="350" mass="37238">MRIFTGLALALALVAGISPAQAEDKPSFSIAWTIYAGSMPLGYAEESGILAKWGDRYGIDLKAVQMNDYIEAQNQYTAGQFDGVIAITLDALTIPAAGGVDSSAALLLSASNGSDALVMKGTGKTVADLKDTRVNLVELSGSHYLLARALAEHDMSERDLTVVNTSDADIIAAFQSADSQAVVTWKPQLSEILAQNADTTMLFDSSDIPNEITDILVVRTDLLEQTPGLGKALAGAWYEVIAMLSPEHPEHDKAVSYMAEALATDAQGFAEQTATINFFTPSQAVALIEDPEFADTMGNITEFAWDNGLLGEGASGPDYVGVQFAEERVLGNADNIKLRFPTTYSAELAQ</sequence>